<evidence type="ECO:0000256" key="1">
    <source>
        <dbReference type="SAM" id="MobiDB-lite"/>
    </source>
</evidence>
<sequence length="69" mass="7706">MHTIQGKVTTGTYASFSEPRKQKNPVDLSVTKIYCMHKRDSTGVSAEHANLVHNNITRGNALKVLMFEC</sequence>
<protein>
    <submittedName>
        <fullName evidence="2">Uncharacterized protein</fullName>
    </submittedName>
</protein>
<dbReference type="Proteomes" id="UP000037696">
    <property type="component" value="Unassembled WGS sequence"/>
</dbReference>
<dbReference type="AlphaFoldDB" id="A0A0M8P0U4"/>
<feature type="region of interest" description="Disordered" evidence="1">
    <location>
        <begin position="1"/>
        <end position="23"/>
    </location>
</feature>
<proteinExistence type="predicted"/>
<organism evidence="2 3">
    <name type="scientific">Penicillium nordicum</name>
    <dbReference type="NCBI Taxonomy" id="229535"/>
    <lineage>
        <taxon>Eukaryota</taxon>
        <taxon>Fungi</taxon>
        <taxon>Dikarya</taxon>
        <taxon>Ascomycota</taxon>
        <taxon>Pezizomycotina</taxon>
        <taxon>Eurotiomycetes</taxon>
        <taxon>Eurotiomycetidae</taxon>
        <taxon>Eurotiales</taxon>
        <taxon>Aspergillaceae</taxon>
        <taxon>Penicillium</taxon>
    </lineage>
</organism>
<accession>A0A0M8P0U4</accession>
<reference evidence="2 3" key="1">
    <citation type="submission" date="2015-08" db="EMBL/GenBank/DDBJ databases">
        <title>Genome sequencing of Penicillium nordicum.</title>
        <authorList>
            <person name="Nguyen H.D."/>
            <person name="Seifert K.A."/>
        </authorList>
    </citation>
    <scope>NUCLEOTIDE SEQUENCE [LARGE SCALE GENOMIC DNA]</scope>
    <source>
        <strain evidence="2 3">DAOMC 185683</strain>
    </source>
</reference>
<feature type="compositionally biased region" description="Polar residues" evidence="1">
    <location>
        <begin position="1"/>
        <end position="15"/>
    </location>
</feature>
<gene>
    <name evidence="2" type="ORF">ACN38_g10196</name>
</gene>
<keyword evidence="3" id="KW-1185">Reference proteome</keyword>
<comment type="caution">
    <text evidence="2">The sequence shown here is derived from an EMBL/GenBank/DDBJ whole genome shotgun (WGS) entry which is preliminary data.</text>
</comment>
<evidence type="ECO:0000313" key="2">
    <source>
        <dbReference type="EMBL" id="KOS38964.1"/>
    </source>
</evidence>
<evidence type="ECO:0000313" key="3">
    <source>
        <dbReference type="Proteomes" id="UP000037696"/>
    </source>
</evidence>
<dbReference type="EMBL" id="LHQQ01000225">
    <property type="protein sequence ID" value="KOS38964.1"/>
    <property type="molecule type" value="Genomic_DNA"/>
</dbReference>
<name>A0A0M8P0U4_9EURO</name>